<dbReference type="InterPro" id="IPR017516">
    <property type="entry name" value="AbrB_dup"/>
</dbReference>
<dbReference type="GO" id="GO:0010468">
    <property type="term" value="P:regulation of gene expression"/>
    <property type="evidence" value="ECO:0007669"/>
    <property type="project" value="InterPro"/>
</dbReference>
<feature type="transmembrane region" description="Helical" evidence="1">
    <location>
        <begin position="79"/>
        <end position="103"/>
    </location>
</feature>
<dbReference type="Pfam" id="PF05145">
    <property type="entry name" value="AbrB"/>
    <property type="match status" value="1"/>
</dbReference>
<organism evidence="2 3">
    <name type="scientific">Streptococcus ratti</name>
    <dbReference type="NCBI Taxonomy" id="1341"/>
    <lineage>
        <taxon>Bacteria</taxon>
        <taxon>Bacillati</taxon>
        <taxon>Bacillota</taxon>
        <taxon>Bacilli</taxon>
        <taxon>Lactobacillales</taxon>
        <taxon>Streptococcaceae</taxon>
        <taxon>Streptococcus</taxon>
    </lineage>
</organism>
<keyword evidence="1" id="KW-0812">Transmembrane</keyword>
<dbReference type="EMBL" id="JABASA010000001">
    <property type="protein sequence ID" value="NMD48141.1"/>
    <property type="molecule type" value="Genomic_DNA"/>
</dbReference>
<protein>
    <submittedName>
        <fullName evidence="2">AbrB family transcriptional regulator</fullName>
    </submittedName>
</protein>
<dbReference type="PANTHER" id="PTHR38457">
    <property type="entry name" value="REGULATOR ABRB-RELATED"/>
    <property type="match status" value="1"/>
</dbReference>
<sequence length="362" mass="39206">MILQIAFTLLVGLLGGLAAKKLQVPAPFMIGSMVAVAVFSIITGQMKMEVSMKIFAQIISGAYIGQQVSKKDLLNLPRLAVSIASLMILFTINMILMGFVFILCFKMDAVTAFLSCLPGGIVDVSLMSIDMGAQSDIVATLQSARLVGILIILPVWVAFITKRFAPADQKKEKVLSTSHLVKDDIAEEEAVNKRSLKDEWLNNAFVLAVASIGGLIGMWLDIPVGALIFSLIFSCALKITKNTQQMSKSIRYVAQIFAGSLIGTNFTHDSLARMTHLIIPIILLLTSYLIINAFFGFVMYKKGILDLQSALFASSPAGATDISLLAGELGGDMPKIAGIQISRTLYTVIVMPMLVRFIVHLL</sequence>
<proteinExistence type="predicted"/>
<name>A0A7X9LBP4_STRRT</name>
<dbReference type="PANTHER" id="PTHR38457:SF1">
    <property type="entry name" value="REGULATOR ABRB-RELATED"/>
    <property type="match status" value="1"/>
</dbReference>
<feature type="transmembrane region" description="Helical" evidence="1">
    <location>
        <begin position="249"/>
        <end position="266"/>
    </location>
</feature>
<dbReference type="Proteomes" id="UP000532121">
    <property type="component" value="Unassembled WGS sequence"/>
</dbReference>
<feature type="transmembrane region" description="Helical" evidence="1">
    <location>
        <begin position="28"/>
        <end position="46"/>
    </location>
</feature>
<dbReference type="RefSeq" id="WP_193522755.1">
    <property type="nucleotide sequence ID" value="NZ_JABASA010000001.1"/>
</dbReference>
<keyword evidence="1" id="KW-0472">Membrane</keyword>
<keyword evidence="1" id="KW-1133">Transmembrane helix</keyword>
<evidence type="ECO:0000313" key="2">
    <source>
        <dbReference type="EMBL" id="NMD48141.1"/>
    </source>
</evidence>
<feature type="transmembrane region" description="Helical" evidence="1">
    <location>
        <begin position="204"/>
        <end position="237"/>
    </location>
</feature>
<dbReference type="InterPro" id="IPR007820">
    <property type="entry name" value="AbrB_fam"/>
</dbReference>
<dbReference type="NCBIfam" id="TIGR03082">
    <property type="entry name" value="Gneg_AbrB_dup"/>
    <property type="match status" value="1"/>
</dbReference>
<evidence type="ECO:0000256" key="1">
    <source>
        <dbReference type="SAM" id="Phobius"/>
    </source>
</evidence>
<reference evidence="2 3" key="1">
    <citation type="submission" date="2020-04" db="EMBL/GenBank/DDBJ databases">
        <title>MicrobeNet Type strains.</title>
        <authorList>
            <person name="Nicholson A.C."/>
        </authorList>
    </citation>
    <scope>NUCLEOTIDE SEQUENCE [LARGE SCALE GENOMIC DNA]</scope>
    <source>
        <strain evidence="2 3">DSM 22768</strain>
    </source>
</reference>
<evidence type="ECO:0000313" key="3">
    <source>
        <dbReference type="Proteomes" id="UP000532121"/>
    </source>
</evidence>
<accession>A0A7X9LBP4</accession>
<feature type="transmembrane region" description="Helical" evidence="1">
    <location>
        <begin position="278"/>
        <end position="300"/>
    </location>
</feature>
<feature type="transmembrane region" description="Helical" evidence="1">
    <location>
        <begin position="109"/>
        <end position="126"/>
    </location>
</feature>
<dbReference type="PIRSF" id="PIRSF038991">
    <property type="entry name" value="Protein_AbrB"/>
    <property type="match status" value="1"/>
</dbReference>
<feature type="transmembrane region" description="Helical" evidence="1">
    <location>
        <begin position="146"/>
        <end position="165"/>
    </location>
</feature>
<comment type="caution">
    <text evidence="2">The sequence shown here is derived from an EMBL/GenBank/DDBJ whole genome shotgun (WGS) entry which is preliminary data.</text>
</comment>
<dbReference type="AlphaFoldDB" id="A0A7X9LBP4"/>
<gene>
    <name evidence="2" type="ORF">HHO37_00290</name>
</gene>
<dbReference type="GO" id="GO:0016020">
    <property type="term" value="C:membrane"/>
    <property type="evidence" value="ECO:0007669"/>
    <property type="project" value="InterPro"/>
</dbReference>